<dbReference type="InterPro" id="IPR022201">
    <property type="entry name" value="DUF3726"/>
</dbReference>
<evidence type="ECO:0000313" key="1">
    <source>
        <dbReference type="EMBL" id="CCO45813.1"/>
    </source>
</evidence>
<organism evidence="1 2">
    <name type="scientific">Vibrio nigripulchritudo SOn1</name>
    <dbReference type="NCBI Taxonomy" id="1238450"/>
    <lineage>
        <taxon>Bacteria</taxon>
        <taxon>Pseudomonadati</taxon>
        <taxon>Pseudomonadota</taxon>
        <taxon>Gammaproteobacteria</taxon>
        <taxon>Vibrionales</taxon>
        <taxon>Vibrionaceae</taxon>
        <taxon>Vibrio</taxon>
    </lineage>
</organism>
<dbReference type="Proteomes" id="UP000018211">
    <property type="component" value="Unassembled WGS sequence"/>
</dbReference>
<proteinExistence type="predicted"/>
<gene>
    <name evidence="1" type="ORF">VIBNISOn1_1570021</name>
</gene>
<reference evidence="1 2" key="1">
    <citation type="journal article" date="2013" name="ISME J.">
        <title>Comparative genomics of pathogenic lineages of Vibrio nigripulchritudo identifies virulence-associated traits.</title>
        <authorList>
            <person name="Goudenege D."/>
            <person name="Labreuche Y."/>
            <person name="Krin E."/>
            <person name="Ansquer D."/>
            <person name="Mangenot S."/>
            <person name="Calteau A."/>
            <person name="Medigue C."/>
            <person name="Mazel D."/>
            <person name="Polz M.F."/>
            <person name="Le Roux F."/>
        </authorList>
    </citation>
    <scope>NUCLEOTIDE SEQUENCE [LARGE SCALE GENOMIC DNA]</scope>
    <source>
        <strain evidence="1 2">SOn1</strain>
    </source>
</reference>
<sequence length="244" mass="27248">MIVSHNELATTVTKAFLGMRKNCGEADIIANMVVDLQMAGLNGIKHFNNGSRFMHKEKDSPVDVCEAGNNTLDFDLHGSSLACHLPAVLDFALQKMVKHRQITLTLTRCHNRWLAYGELVKLSSKGIACKAYWENGSAPRKVLLILNKGRISPELFFSKQASADSSLIHDMTVVLSIDDFDFSDIAEEYDIHISARQLSRSQRTAWEQGIEVDEQEWQMLKQSAKEILVENSEQSKLGAGEPVT</sequence>
<evidence type="ECO:0000313" key="2">
    <source>
        <dbReference type="Proteomes" id="UP000018211"/>
    </source>
</evidence>
<comment type="caution">
    <text evidence="1">The sequence shown here is derived from an EMBL/GenBank/DDBJ whole genome shotgun (WGS) entry which is preliminary data.</text>
</comment>
<name>A0AAV2VMQ0_9VIBR</name>
<evidence type="ECO:0008006" key="3">
    <source>
        <dbReference type="Google" id="ProtNLM"/>
    </source>
</evidence>
<dbReference type="AlphaFoldDB" id="A0AAV2VMQ0"/>
<dbReference type="Pfam" id="PF12525">
    <property type="entry name" value="DUF3726"/>
    <property type="match status" value="1"/>
</dbReference>
<protein>
    <recommendedName>
        <fullName evidence="3">DUF3726 domain-containing protein</fullName>
    </recommendedName>
</protein>
<accession>A0AAV2VMQ0</accession>
<dbReference type="EMBL" id="CAOF01000065">
    <property type="protein sequence ID" value="CCO45813.1"/>
    <property type="molecule type" value="Genomic_DNA"/>
</dbReference>
<dbReference type="RefSeq" id="WP_022611157.1">
    <property type="nucleotide sequence ID" value="NZ_LK391965.1"/>
</dbReference>